<keyword evidence="8" id="KW-0067">ATP-binding</keyword>
<evidence type="ECO:0000313" key="15">
    <source>
        <dbReference type="Proteomes" id="UP001595476"/>
    </source>
</evidence>
<reference evidence="15" key="1">
    <citation type="journal article" date="2019" name="Int. J. Syst. Evol. Microbiol.">
        <title>The Global Catalogue of Microorganisms (GCM) 10K type strain sequencing project: providing services to taxonomists for standard genome sequencing and annotation.</title>
        <authorList>
            <consortium name="The Broad Institute Genomics Platform"/>
            <consortium name="The Broad Institute Genome Sequencing Center for Infectious Disease"/>
            <person name="Wu L."/>
            <person name="Ma J."/>
        </authorList>
    </citation>
    <scope>NUCLEOTIDE SEQUENCE [LARGE SCALE GENOMIC DNA]</scope>
    <source>
        <strain evidence="15">KCTC 52438</strain>
    </source>
</reference>
<evidence type="ECO:0000256" key="6">
    <source>
        <dbReference type="ARBA" id="ARBA00022741"/>
    </source>
</evidence>
<keyword evidence="6" id="KW-0547">Nucleotide-binding</keyword>
<dbReference type="CDD" id="cd00483">
    <property type="entry name" value="HPPK"/>
    <property type="match status" value="1"/>
</dbReference>
<dbReference type="RefSeq" id="WP_386722088.1">
    <property type="nucleotide sequence ID" value="NZ_JBHRSZ010000006.1"/>
</dbReference>
<dbReference type="GO" id="GO:0003848">
    <property type="term" value="F:2-amino-4-hydroxy-6-hydroxymethyldihydropteridine diphosphokinase activity"/>
    <property type="evidence" value="ECO:0007669"/>
    <property type="project" value="UniProtKB-EC"/>
</dbReference>
<name>A0ABV7HHW0_9GAMM</name>
<proteinExistence type="inferred from homology"/>
<sequence>MTNIAYIGMGSNLESPLEQLKSASQALHNHPDIQEIHFSHVYNTTPVGPQDQPDYVNAVAKLTTSLSAIELLDLLQAVEQEHGRVRTIRWGARTLDLDILLFNQEVINTERLIVPHCQMKVRNFVLIPLSDLSPNLVLPDGSSLSELLAECPDNAIHKIPHVFLP</sequence>
<evidence type="ECO:0000256" key="7">
    <source>
        <dbReference type="ARBA" id="ARBA00022777"/>
    </source>
</evidence>
<keyword evidence="15" id="KW-1185">Reference proteome</keyword>
<comment type="caution">
    <text evidence="14">The sequence shown here is derived from an EMBL/GenBank/DDBJ whole genome shotgun (WGS) entry which is preliminary data.</text>
</comment>
<organism evidence="14 15">
    <name type="scientific">Litoribrevibacter euphylliae</name>
    <dbReference type="NCBI Taxonomy" id="1834034"/>
    <lineage>
        <taxon>Bacteria</taxon>
        <taxon>Pseudomonadati</taxon>
        <taxon>Pseudomonadota</taxon>
        <taxon>Gammaproteobacteria</taxon>
        <taxon>Oceanospirillales</taxon>
        <taxon>Oceanospirillaceae</taxon>
        <taxon>Litoribrevibacter</taxon>
    </lineage>
</organism>
<evidence type="ECO:0000256" key="8">
    <source>
        <dbReference type="ARBA" id="ARBA00022840"/>
    </source>
</evidence>
<keyword evidence="5 14" id="KW-0808">Transferase</keyword>
<evidence type="ECO:0000256" key="4">
    <source>
        <dbReference type="ARBA" id="ARBA00016218"/>
    </source>
</evidence>
<evidence type="ECO:0000256" key="1">
    <source>
        <dbReference type="ARBA" id="ARBA00005051"/>
    </source>
</evidence>
<evidence type="ECO:0000256" key="2">
    <source>
        <dbReference type="ARBA" id="ARBA00005810"/>
    </source>
</evidence>
<dbReference type="Pfam" id="PF01288">
    <property type="entry name" value="HPPK"/>
    <property type="match status" value="1"/>
</dbReference>
<evidence type="ECO:0000256" key="10">
    <source>
        <dbReference type="ARBA" id="ARBA00029409"/>
    </source>
</evidence>
<protein>
    <recommendedName>
        <fullName evidence="4">2-amino-4-hydroxy-6-hydroxymethyldihydropteridine pyrophosphokinase</fullName>
        <ecNumber evidence="3">2.7.6.3</ecNumber>
    </recommendedName>
    <alternativeName>
        <fullName evidence="11">6-hydroxymethyl-7,8-dihydropterin pyrophosphokinase</fullName>
    </alternativeName>
    <alternativeName>
        <fullName evidence="12">7,8-dihydro-6-hydroxymethylpterin-pyrophosphokinase</fullName>
    </alternativeName>
</protein>
<evidence type="ECO:0000256" key="5">
    <source>
        <dbReference type="ARBA" id="ARBA00022679"/>
    </source>
</evidence>
<dbReference type="InterPro" id="IPR000550">
    <property type="entry name" value="Hppk"/>
</dbReference>
<dbReference type="NCBIfam" id="TIGR01498">
    <property type="entry name" value="folK"/>
    <property type="match status" value="1"/>
</dbReference>
<evidence type="ECO:0000256" key="11">
    <source>
        <dbReference type="ARBA" id="ARBA00029766"/>
    </source>
</evidence>
<evidence type="ECO:0000256" key="3">
    <source>
        <dbReference type="ARBA" id="ARBA00013253"/>
    </source>
</evidence>
<dbReference type="PANTHER" id="PTHR43071">
    <property type="entry name" value="2-AMINO-4-HYDROXY-6-HYDROXYMETHYLDIHYDROPTERIDINE PYROPHOSPHOKINASE"/>
    <property type="match status" value="1"/>
</dbReference>
<dbReference type="PROSITE" id="PS00794">
    <property type="entry name" value="HPPK"/>
    <property type="match status" value="1"/>
</dbReference>
<dbReference type="Gene3D" id="3.30.70.560">
    <property type="entry name" value="7,8-Dihydro-6-hydroxymethylpterin-pyrophosphokinase HPPK"/>
    <property type="match status" value="1"/>
</dbReference>
<evidence type="ECO:0000256" key="9">
    <source>
        <dbReference type="ARBA" id="ARBA00022909"/>
    </source>
</evidence>
<dbReference type="SUPFAM" id="SSF55083">
    <property type="entry name" value="6-hydroxymethyl-7,8-dihydropterin pyrophosphokinase, HPPK"/>
    <property type="match status" value="1"/>
</dbReference>
<evidence type="ECO:0000259" key="13">
    <source>
        <dbReference type="PROSITE" id="PS00794"/>
    </source>
</evidence>
<accession>A0ABV7HHW0</accession>
<comment type="similarity">
    <text evidence="2">Belongs to the HPPK family.</text>
</comment>
<dbReference type="Proteomes" id="UP001595476">
    <property type="component" value="Unassembled WGS sequence"/>
</dbReference>
<evidence type="ECO:0000313" key="14">
    <source>
        <dbReference type="EMBL" id="MFC3152198.1"/>
    </source>
</evidence>
<dbReference type="PANTHER" id="PTHR43071:SF1">
    <property type="entry name" value="2-AMINO-4-HYDROXY-6-HYDROXYMETHYLDIHYDROPTERIDINE PYROPHOSPHOKINASE"/>
    <property type="match status" value="1"/>
</dbReference>
<keyword evidence="9" id="KW-0289">Folate biosynthesis</keyword>
<evidence type="ECO:0000256" key="12">
    <source>
        <dbReference type="ARBA" id="ARBA00033413"/>
    </source>
</evidence>
<gene>
    <name evidence="14" type="primary">folK</name>
    <name evidence="14" type="ORF">ACFOEK_14265</name>
</gene>
<dbReference type="EC" id="2.7.6.3" evidence="3"/>
<comment type="function">
    <text evidence="10">Catalyzes the transfer of pyrophosphate from adenosine triphosphate (ATP) to 6-hydroxymethyl-7,8-dihydropterin, an enzymatic step in folate biosynthesis pathway.</text>
</comment>
<dbReference type="InterPro" id="IPR035907">
    <property type="entry name" value="Hppk_sf"/>
</dbReference>
<comment type="pathway">
    <text evidence="1">Cofactor biosynthesis; tetrahydrofolate biosynthesis; 2-amino-4-hydroxy-6-hydroxymethyl-7,8-dihydropteridine diphosphate from 7,8-dihydroneopterin triphosphate: step 4/4.</text>
</comment>
<feature type="domain" description="7,8-dihydro-6-hydroxymethylpterin-pyrophosphokinase" evidence="13">
    <location>
        <begin position="89"/>
        <end position="100"/>
    </location>
</feature>
<keyword evidence="7" id="KW-0418">Kinase</keyword>
<dbReference type="EMBL" id="JBHRSZ010000006">
    <property type="protein sequence ID" value="MFC3152198.1"/>
    <property type="molecule type" value="Genomic_DNA"/>
</dbReference>